<dbReference type="AlphaFoldDB" id="A0A7W6RXB6"/>
<evidence type="ECO:0000313" key="2">
    <source>
        <dbReference type="Proteomes" id="UP000555728"/>
    </source>
</evidence>
<dbReference type="RefSeq" id="WP_184431541.1">
    <property type="nucleotide sequence ID" value="NZ_JACIGI010000003.1"/>
</dbReference>
<dbReference type="Proteomes" id="UP000555728">
    <property type="component" value="Unassembled WGS sequence"/>
</dbReference>
<accession>A0A7W6RXB6</accession>
<comment type="caution">
    <text evidence="1">The sequence shown here is derived from an EMBL/GenBank/DDBJ whole genome shotgun (WGS) entry which is preliminary data.</text>
</comment>
<proteinExistence type="predicted"/>
<evidence type="ECO:0008006" key="3">
    <source>
        <dbReference type="Google" id="ProtNLM"/>
    </source>
</evidence>
<evidence type="ECO:0000313" key="1">
    <source>
        <dbReference type="EMBL" id="MBB4284887.1"/>
    </source>
</evidence>
<sequence length="142" mass="15834">MSFLSFLFGDQDKPPPDPYWQRDPSMRFYRLLALRPGRPKLTGLGGVFVLFHKGVRPGWVYVGATADLGAAVTRLQDHPEIAALEGRGGLFMTWAFIKPDKRDGVVAYLRDRLKPEVIDDDMDHEMGCRPAGARPIAVQLPG</sequence>
<name>A0A7W6RXB6_9PROT</name>
<reference evidence="1 2" key="1">
    <citation type="submission" date="2020-08" db="EMBL/GenBank/DDBJ databases">
        <title>Genome sequencing of Purple Non-Sulfur Bacteria from various extreme environments.</title>
        <authorList>
            <person name="Mayer M."/>
        </authorList>
    </citation>
    <scope>NUCLEOTIDE SEQUENCE [LARGE SCALE GENOMIC DNA]</scope>
    <source>
        <strain evidence="1 2">JA135</strain>
    </source>
</reference>
<gene>
    <name evidence="1" type="ORF">GGD88_000598</name>
</gene>
<keyword evidence="2" id="KW-1185">Reference proteome</keyword>
<protein>
    <recommendedName>
        <fullName evidence="3">GIY-YIG nuclease family protein</fullName>
    </recommendedName>
</protein>
<organism evidence="1 2">
    <name type="scientific">Roseospira goensis</name>
    <dbReference type="NCBI Taxonomy" id="391922"/>
    <lineage>
        <taxon>Bacteria</taxon>
        <taxon>Pseudomonadati</taxon>
        <taxon>Pseudomonadota</taxon>
        <taxon>Alphaproteobacteria</taxon>
        <taxon>Rhodospirillales</taxon>
        <taxon>Rhodospirillaceae</taxon>
        <taxon>Roseospira</taxon>
    </lineage>
</organism>
<dbReference type="EMBL" id="JACIGI010000003">
    <property type="protein sequence ID" value="MBB4284887.1"/>
    <property type="molecule type" value="Genomic_DNA"/>
</dbReference>